<dbReference type="PANTHER" id="PTHR38011:SF2">
    <property type="entry name" value="BIFUNCTIONAL DEAMINASE-REDUCTASE DOMAIN PROTEIN"/>
    <property type="match status" value="1"/>
</dbReference>
<dbReference type="InterPro" id="IPR050765">
    <property type="entry name" value="Riboflavin_Biosynth_HTPR"/>
</dbReference>
<dbReference type="OrthoDB" id="3726237at2"/>
<dbReference type="InterPro" id="IPR024072">
    <property type="entry name" value="DHFR-like_dom_sf"/>
</dbReference>
<dbReference type="InterPro" id="IPR002734">
    <property type="entry name" value="RibDG_C"/>
</dbReference>
<dbReference type="PANTHER" id="PTHR38011">
    <property type="entry name" value="DIHYDROFOLATE REDUCTASE FAMILY PROTEIN (AFU_ORTHOLOGUE AFUA_8G06820)"/>
    <property type="match status" value="1"/>
</dbReference>
<dbReference type="Gene3D" id="3.40.430.10">
    <property type="entry name" value="Dihydrofolate Reductase, subunit A"/>
    <property type="match status" value="1"/>
</dbReference>
<accession>A0A1H1XZG8</accession>
<sequence length="206" mass="22199">MRTIHVTMSVTLDGVVQGPGRADEDTRDRFRHGGWGTGYTDQVMAEEIATGMSRPGDLLLGRRTWQDFSTAWGGRQDGNPFSAHLDNATKYVVSTTLDDADAWQNSILLRPTRHRPDGNVTSTIAALKAEPGPDLSVIGSASLVRTLHSAGLVDRYTLLIHPLVLGAGSRLFDTSGRYAELSLTDSTVTTTGVIIAHYRVAGHGDV</sequence>
<dbReference type="GO" id="GO:0008703">
    <property type="term" value="F:5-amino-6-(5-phosphoribosylamino)uracil reductase activity"/>
    <property type="evidence" value="ECO:0007669"/>
    <property type="project" value="InterPro"/>
</dbReference>
<protein>
    <submittedName>
        <fullName evidence="2">Dihydrofolate reductase</fullName>
    </submittedName>
</protein>
<dbReference type="Pfam" id="PF01872">
    <property type="entry name" value="RibD_C"/>
    <property type="match status" value="1"/>
</dbReference>
<dbReference type="GO" id="GO:0009231">
    <property type="term" value="P:riboflavin biosynthetic process"/>
    <property type="evidence" value="ECO:0007669"/>
    <property type="project" value="InterPro"/>
</dbReference>
<feature type="domain" description="Bacterial bifunctional deaminase-reductase C-terminal" evidence="1">
    <location>
        <begin position="3"/>
        <end position="194"/>
    </location>
</feature>
<gene>
    <name evidence="2" type="ORF">SAMN04489812_4322</name>
</gene>
<name>A0A1H1XZG8_9ACTN</name>
<evidence type="ECO:0000313" key="3">
    <source>
        <dbReference type="Proteomes" id="UP000199103"/>
    </source>
</evidence>
<dbReference type="RefSeq" id="WP_091527450.1">
    <property type="nucleotide sequence ID" value="NZ_LT629772.1"/>
</dbReference>
<evidence type="ECO:0000259" key="1">
    <source>
        <dbReference type="Pfam" id="PF01872"/>
    </source>
</evidence>
<dbReference type="SUPFAM" id="SSF53597">
    <property type="entry name" value="Dihydrofolate reductase-like"/>
    <property type="match status" value="1"/>
</dbReference>
<evidence type="ECO:0000313" key="2">
    <source>
        <dbReference type="EMBL" id="SDT14658.1"/>
    </source>
</evidence>
<organism evidence="2 3">
    <name type="scientific">Microlunatus soli</name>
    <dbReference type="NCBI Taxonomy" id="630515"/>
    <lineage>
        <taxon>Bacteria</taxon>
        <taxon>Bacillati</taxon>
        <taxon>Actinomycetota</taxon>
        <taxon>Actinomycetes</taxon>
        <taxon>Propionibacteriales</taxon>
        <taxon>Propionibacteriaceae</taxon>
        <taxon>Microlunatus</taxon>
    </lineage>
</organism>
<reference evidence="2 3" key="1">
    <citation type="submission" date="2016-10" db="EMBL/GenBank/DDBJ databases">
        <authorList>
            <person name="de Groot N.N."/>
        </authorList>
    </citation>
    <scope>NUCLEOTIDE SEQUENCE [LARGE SCALE GENOMIC DNA]</scope>
    <source>
        <strain evidence="2 3">DSM 21800</strain>
    </source>
</reference>
<dbReference type="Proteomes" id="UP000199103">
    <property type="component" value="Chromosome I"/>
</dbReference>
<dbReference type="STRING" id="630515.SAMN04489812_4322"/>
<dbReference type="AlphaFoldDB" id="A0A1H1XZG8"/>
<keyword evidence="3" id="KW-1185">Reference proteome</keyword>
<dbReference type="EMBL" id="LT629772">
    <property type="protein sequence ID" value="SDT14658.1"/>
    <property type="molecule type" value="Genomic_DNA"/>
</dbReference>
<proteinExistence type="predicted"/>